<dbReference type="AlphaFoldDB" id="A0A318NCR0"/>
<dbReference type="PANTHER" id="PTHR43355">
    <property type="entry name" value="FLAVIN REDUCTASE (NADPH)"/>
    <property type="match status" value="1"/>
</dbReference>
<feature type="domain" description="NAD(P)-binding" evidence="1">
    <location>
        <begin position="7"/>
        <end position="198"/>
    </location>
</feature>
<name>A0A318NCR0_9ACTN</name>
<accession>A0A318NCR0</accession>
<dbReference type="GO" id="GO:0004074">
    <property type="term" value="F:biliverdin reductase [NAD(P)H] activity"/>
    <property type="evidence" value="ECO:0007669"/>
    <property type="project" value="TreeGrafter"/>
</dbReference>
<dbReference type="InterPro" id="IPR016040">
    <property type="entry name" value="NAD(P)-bd_dom"/>
</dbReference>
<dbReference type="PANTHER" id="PTHR43355:SF2">
    <property type="entry name" value="FLAVIN REDUCTASE (NADPH)"/>
    <property type="match status" value="1"/>
</dbReference>
<gene>
    <name evidence="2" type="ORF">C7C45_25985</name>
</gene>
<dbReference type="InterPro" id="IPR051606">
    <property type="entry name" value="Polyketide_Oxido-like"/>
</dbReference>
<organism evidence="2 3">
    <name type="scientific">Micromonospora arborensis</name>
    <dbReference type="NCBI Taxonomy" id="2116518"/>
    <lineage>
        <taxon>Bacteria</taxon>
        <taxon>Bacillati</taxon>
        <taxon>Actinomycetota</taxon>
        <taxon>Actinomycetes</taxon>
        <taxon>Micromonosporales</taxon>
        <taxon>Micromonosporaceae</taxon>
        <taxon>Micromonospora</taxon>
    </lineage>
</organism>
<keyword evidence="3" id="KW-1185">Reference proteome</keyword>
<dbReference type="Proteomes" id="UP000248333">
    <property type="component" value="Unassembled WGS sequence"/>
</dbReference>
<evidence type="ECO:0000313" key="3">
    <source>
        <dbReference type="Proteomes" id="UP000248333"/>
    </source>
</evidence>
<dbReference type="EMBL" id="PYBV01000036">
    <property type="protein sequence ID" value="PYC66180.1"/>
    <property type="molecule type" value="Genomic_DNA"/>
</dbReference>
<dbReference type="OrthoDB" id="4115876at2"/>
<dbReference type="GO" id="GO:0042602">
    <property type="term" value="F:riboflavin reductase (NADPH) activity"/>
    <property type="evidence" value="ECO:0007669"/>
    <property type="project" value="TreeGrafter"/>
</dbReference>
<comment type="caution">
    <text evidence="2">The sequence shown here is derived from an EMBL/GenBank/DDBJ whole genome shotgun (WGS) entry which is preliminary data.</text>
</comment>
<evidence type="ECO:0000313" key="2">
    <source>
        <dbReference type="EMBL" id="PYC66180.1"/>
    </source>
</evidence>
<dbReference type="SUPFAM" id="SSF51735">
    <property type="entry name" value="NAD(P)-binding Rossmann-fold domains"/>
    <property type="match status" value="1"/>
</dbReference>
<reference evidence="2 3" key="1">
    <citation type="submission" date="2018-03" db="EMBL/GenBank/DDBJ databases">
        <title>Bioinformatic expansion and discovery of thiopeptide antibiotics.</title>
        <authorList>
            <person name="Schwalen C.J."/>
            <person name="Hudson G.A."/>
            <person name="Mitchell D.A."/>
        </authorList>
    </citation>
    <scope>NUCLEOTIDE SEQUENCE [LARGE SCALE GENOMIC DNA]</scope>
    <source>
        <strain evidence="2 3">NRRL 8041</strain>
    </source>
</reference>
<sequence>MKLVVFGANGPTGRLTTEMALARGHAVTAVTRRPEPFPISGTNLRVVRADAMDAAAVDAAIAGQQAVISSLGIGYTKETVRLYSRSAANIIAAMKDHGLRRFVGVTSTGTTGEHAPGETFTYKRIVAPILLKLGRTVYEDMERMEKLVSSSGLDWTVIRPAGLFDGHEVTDYQAGLGRIPGRFTSRTDLADLLIREATENLHLDQFIEVVTTTGAPTLRQTFIREALHIGK</sequence>
<proteinExistence type="predicted"/>
<evidence type="ECO:0000259" key="1">
    <source>
        <dbReference type="Pfam" id="PF13460"/>
    </source>
</evidence>
<dbReference type="Gene3D" id="3.40.50.720">
    <property type="entry name" value="NAD(P)-binding Rossmann-like Domain"/>
    <property type="match status" value="1"/>
</dbReference>
<dbReference type="InterPro" id="IPR036291">
    <property type="entry name" value="NAD(P)-bd_dom_sf"/>
</dbReference>
<dbReference type="Pfam" id="PF13460">
    <property type="entry name" value="NAD_binding_10"/>
    <property type="match status" value="1"/>
</dbReference>
<protein>
    <submittedName>
        <fullName evidence="2">NAD-dependent epimerase</fullName>
    </submittedName>
</protein>
<dbReference type="RefSeq" id="WP_110566325.1">
    <property type="nucleotide sequence ID" value="NZ_PYBV01000036.1"/>
</dbReference>